<feature type="compositionally biased region" description="Basic and acidic residues" evidence="1">
    <location>
        <begin position="472"/>
        <end position="483"/>
    </location>
</feature>
<feature type="compositionally biased region" description="Polar residues" evidence="1">
    <location>
        <begin position="88"/>
        <end position="97"/>
    </location>
</feature>
<dbReference type="EMBL" id="PYGB01000004">
    <property type="protein sequence ID" value="PSK86635.1"/>
    <property type="molecule type" value="Genomic_DNA"/>
</dbReference>
<evidence type="ECO:0000313" key="6">
    <source>
        <dbReference type="Proteomes" id="UP000240624"/>
    </source>
</evidence>
<dbReference type="EMBL" id="FWFY01000004">
    <property type="protein sequence ID" value="SLN43094.1"/>
    <property type="molecule type" value="Genomic_DNA"/>
</dbReference>
<feature type="compositionally biased region" description="Acidic residues" evidence="1">
    <location>
        <begin position="100"/>
        <end position="113"/>
    </location>
</feature>
<gene>
    <name evidence="3" type="ORF">CLV79_10464</name>
    <name evidence="4" type="ORF">LOS8367_01887</name>
</gene>
<feature type="compositionally biased region" description="Basic and acidic residues" evidence="1">
    <location>
        <begin position="267"/>
        <end position="276"/>
    </location>
</feature>
<feature type="compositionally biased region" description="Acidic residues" evidence="1">
    <location>
        <begin position="283"/>
        <end position="294"/>
    </location>
</feature>
<feature type="compositionally biased region" description="Basic and acidic residues" evidence="1">
    <location>
        <begin position="67"/>
        <end position="81"/>
    </location>
</feature>
<dbReference type="Proteomes" id="UP000193495">
    <property type="component" value="Unassembled WGS sequence"/>
</dbReference>
<reference evidence="4 5" key="1">
    <citation type="submission" date="2017-03" db="EMBL/GenBank/DDBJ databases">
        <authorList>
            <person name="Afonso C.L."/>
            <person name="Miller P.J."/>
            <person name="Scott M.A."/>
            <person name="Spackman E."/>
            <person name="Goraichik I."/>
            <person name="Dimitrov K.M."/>
            <person name="Suarez D.L."/>
            <person name="Swayne D.E."/>
        </authorList>
    </citation>
    <scope>NUCLEOTIDE SEQUENCE [LARGE SCALE GENOMIC DNA]</scope>
    <source>
        <strain evidence="4 5">CECT 8367</strain>
    </source>
</reference>
<dbReference type="InterPro" id="IPR011723">
    <property type="entry name" value="Znf/thioredoxin_put"/>
</dbReference>
<evidence type="ECO:0000313" key="4">
    <source>
        <dbReference type="EMBL" id="SLN43094.1"/>
    </source>
</evidence>
<organism evidence="4 5">
    <name type="scientific">Limimaricola soesokkakensis</name>
    <dbReference type="NCBI Taxonomy" id="1343159"/>
    <lineage>
        <taxon>Bacteria</taxon>
        <taxon>Pseudomonadati</taxon>
        <taxon>Pseudomonadota</taxon>
        <taxon>Alphaproteobacteria</taxon>
        <taxon>Rhodobacterales</taxon>
        <taxon>Paracoccaceae</taxon>
        <taxon>Limimaricola</taxon>
    </lineage>
</organism>
<feature type="compositionally biased region" description="Acidic residues" evidence="1">
    <location>
        <begin position="303"/>
        <end position="325"/>
    </location>
</feature>
<name>A0A1X6Z814_9RHOB</name>
<keyword evidence="6" id="KW-1185">Reference proteome</keyword>
<evidence type="ECO:0000259" key="2">
    <source>
        <dbReference type="Pfam" id="PF13717"/>
    </source>
</evidence>
<feature type="compositionally biased region" description="Acidic residues" evidence="1">
    <location>
        <begin position="241"/>
        <end position="266"/>
    </location>
</feature>
<dbReference type="RefSeq" id="WP_370737696.1">
    <property type="nucleotide sequence ID" value="NZ_FWFY01000004.1"/>
</dbReference>
<accession>A0A1X6Z814</accession>
<evidence type="ECO:0000313" key="5">
    <source>
        <dbReference type="Proteomes" id="UP000193495"/>
    </source>
</evidence>
<dbReference type="Proteomes" id="UP000240624">
    <property type="component" value="Unassembled WGS sequence"/>
</dbReference>
<proteinExistence type="predicted"/>
<sequence length="651" mass="69522">MRLTCPNCGAQYEVARDAVPPEGRDVQCSNCGVTWLAMPEPATEPQGTVSPSAPRSTITPEIAEILRAEAEREAAARRRDGTAGAQPATAQPSQPSASPFEEDDDDTEIDFTPDDGGLNRGAGAGHRLDSREIWDEEEDDGDFDWAGFAAAQSATPNAPAPEAEAAEPAGPSGEAEAQGVGAGDDAALEEPVEVSAPDGPPVEAAQPDTTDVPEDARLDEDDDVFGGPDMEMGDAASQEPSSEDEDLEDDGSDTAFDEGSLEDDPTSTDHDPEHEVTPFAAVDDPDDDDTEIEQDPFLHNEPEAEDLTESGLPEEEGDDLDADDPPFDHPAEDRGTQRLADLAANEPLDDDRVDSAHVDEEPVEDMQPDWQAPPRSTVTETDALDETEEDDPFGRAMAEAARSGNGRAVASRDEEPEDDPFESAPYDDDAVEDTRSEGHDALRPAVTEREAFDAAEEDDPFARVLAEVTENDSDRPLDARDEMSEGDPFAESPEASRSDPFETETEALTGDDPDDARHRPEESDTQDEWEDPHAAARQRAALAAASTGAVTRRDLLPDIEEINSSLRSTSMRGGPARPVEAEDVQRGRGFRLGFGVALLLAAALALVYSHAERIGMALPPLAPALDAYAGAVDAMRVGLDNWLRGLIDALG</sequence>
<dbReference type="Pfam" id="PF13717">
    <property type="entry name" value="Zn_ribbon_4"/>
    <property type="match status" value="1"/>
</dbReference>
<protein>
    <submittedName>
        <fullName evidence="3">Putative Zn finger-like uncharacterized protein</fullName>
    </submittedName>
</protein>
<feature type="compositionally biased region" description="Acidic residues" evidence="1">
    <location>
        <begin position="501"/>
        <end position="514"/>
    </location>
</feature>
<feature type="compositionally biased region" description="Acidic residues" evidence="1">
    <location>
        <begin position="382"/>
        <end position="391"/>
    </location>
</feature>
<feature type="compositionally biased region" description="Polar residues" evidence="1">
    <location>
        <begin position="45"/>
        <end position="58"/>
    </location>
</feature>
<feature type="domain" description="Zinc finger/thioredoxin putative" evidence="2">
    <location>
        <begin position="1"/>
        <end position="35"/>
    </location>
</feature>
<feature type="compositionally biased region" description="Acidic residues" evidence="1">
    <location>
        <begin position="211"/>
        <end position="224"/>
    </location>
</feature>
<feature type="compositionally biased region" description="Basic and acidic residues" evidence="1">
    <location>
        <begin position="326"/>
        <end position="336"/>
    </location>
</feature>
<feature type="compositionally biased region" description="Basic and acidic residues" evidence="1">
    <location>
        <begin position="432"/>
        <end position="452"/>
    </location>
</feature>
<feature type="region of interest" description="Disordered" evidence="1">
    <location>
        <begin position="67"/>
        <end position="543"/>
    </location>
</feature>
<feature type="compositionally biased region" description="Low complexity" evidence="1">
    <location>
        <begin position="144"/>
        <end position="177"/>
    </location>
</feature>
<evidence type="ECO:0000256" key="1">
    <source>
        <dbReference type="SAM" id="MobiDB-lite"/>
    </source>
</evidence>
<feature type="compositionally biased region" description="Acidic residues" evidence="1">
    <location>
        <begin position="134"/>
        <end position="143"/>
    </location>
</feature>
<dbReference type="NCBIfam" id="TIGR02098">
    <property type="entry name" value="MJ0042_CXXC"/>
    <property type="match status" value="1"/>
</dbReference>
<evidence type="ECO:0000313" key="3">
    <source>
        <dbReference type="EMBL" id="PSK86635.1"/>
    </source>
</evidence>
<reference evidence="3 6" key="2">
    <citation type="submission" date="2018-03" db="EMBL/GenBank/DDBJ databases">
        <title>Genomic Encyclopedia of Archaeal and Bacterial Type Strains, Phase II (KMG-II): from individual species to whole genera.</title>
        <authorList>
            <person name="Goeker M."/>
        </authorList>
    </citation>
    <scope>NUCLEOTIDE SEQUENCE [LARGE SCALE GENOMIC DNA]</scope>
    <source>
        <strain evidence="3 6">DSM 29956</strain>
    </source>
</reference>
<feature type="region of interest" description="Disordered" evidence="1">
    <location>
        <begin position="39"/>
        <end position="58"/>
    </location>
</feature>
<dbReference type="AlphaFoldDB" id="A0A1X6Z814"/>
<feature type="compositionally biased region" description="Acidic residues" evidence="1">
    <location>
        <begin position="414"/>
        <end position="431"/>
    </location>
</feature>